<dbReference type="Proteomes" id="UP001207468">
    <property type="component" value="Unassembled WGS sequence"/>
</dbReference>
<gene>
    <name evidence="1" type="ORF">F5148DRAFT_971648</name>
</gene>
<accession>A0ACC0UQR2</accession>
<sequence>MNAKYPDDRFDIWPRTAPSGEQEWRVKCLDCPGKLYIPGDGMSNFEVHLKNRNHRARVAERLGTARTRSSHDQR</sequence>
<keyword evidence="2" id="KW-1185">Reference proteome</keyword>
<proteinExistence type="predicted"/>
<evidence type="ECO:0000313" key="2">
    <source>
        <dbReference type="Proteomes" id="UP001207468"/>
    </source>
</evidence>
<name>A0ACC0UQR2_9AGAM</name>
<organism evidence="1 2">
    <name type="scientific">Russula earlei</name>
    <dbReference type="NCBI Taxonomy" id="71964"/>
    <lineage>
        <taxon>Eukaryota</taxon>
        <taxon>Fungi</taxon>
        <taxon>Dikarya</taxon>
        <taxon>Basidiomycota</taxon>
        <taxon>Agaricomycotina</taxon>
        <taxon>Agaricomycetes</taxon>
        <taxon>Russulales</taxon>
        <taxon>Russulaceae</taxon>
        <taxon>Russula</taxon>
    </lineage>
</organism>
<dbReference type="EMBL" id="JAGFNK010000001">
    <property type="protein sequence ID" value="KAI9513429.1"/>
    <property type="molecule type" value="Genomic_DNA"/>
</dbReference>
<protein>
    <submittedName>
        <fullName evidence="1">Uncharacterized protein</fullName>
    </submittedName>
</protein>
<reference evidence="1" key="1">
    <citation type="submission" date="2021-03" db="EMBL/GenBank/DDBJ databases">
        <title>Evolutionary priming and transition to the ectomycorrhizal habit in an iconic lineage of mushroom-forming fungi: is preadaptation a requirement?</title>
        <authorList>
            <consortium name="DOE Joint Genome Institute"/>
            <person name="Looney B.P."/>
            <person name="Miyauchi S."/>
            <person name="Morin E."/>
            <person name="Drula E."/>
            <person name="Courty P.E."/>
            <person name="Chicoki N."/>
            <person name="Fauchery L."/>
            <person name="Kohler A."/>
            <person name="Kuo A."/>
            <person name="LaButti K."/>
            <person name="Pangilinan J."/>
            <person name="Lipzen A."/>
            <person name="Riley R."/>
            <person name="Andreopoulos W."/>
            <person name="He G."/>
            <person name="Johnson J."/>
            <person name="Barry K.W."/>
            <person name="Grigoriev I.V."/>
            <person name="Nagy L."/>
            <person name="Hibbett D."/>
            <person name="Henrissat B."/>
            <person name="Matheny P.B."/>
            <person name="Labbe J."/>
            <person name="Martin A.F."/>
        </authorList>
    </citation>
    <scope>NUCLEOTIDE SEQUENCE</scope>
    <source>
        <strain evidence="1">BPL698</strain>
    </source>
</reference>
<comment type="caution">
    <text evidence="1">The sequence shown here is derived from an EMBL/GenBank/DDBJ whole genome shotgun (WGS) entry which is preliminary data.</text>
</comment>
<evidence type="ECO:0000313" key="1">
    <source>
        <dbReference type="EMBL" id="KAI9513429.1"/>
    </source>
</evidence>